<dbReference type="GO" id="GO:0006313">
    <property type="term" value="P:DNA transposition"/>
    <property type="evidence" value="ECO:0007669"/>
    <property type="project" value="InterPro"/>
</dbReference>
<dbReference type="Pfam" id="PF01526">
    <property type="entry name" value="DDE_Tnp_Tn3"/>
    <property type="match status" value="1"/>
</dbReference>
<evidence type="ECO:0000256" key="3">
    <source>
        <dbReference type="ARBA" id="ARBA00023125"/>
    </source>
</evidence>
<dbReference type="Pfam" id="PF13700">
    <property type="entry name" value="DUF4158"/>
    <property type="match status" value="1"/>
</dbReference>
<dbReference type="InterPro" id="IPR025296">
    <property type="entry name" value="DUF4158"/>
</dbReference>
<protein>
    <submittedName>
        <fullName evidence="7">Mobile element protein</fullName>
    </submittedName>
</protein>
<dbReference type="GO" id="GO:0004803">
    <property type="term" value="F:transposase activity"/>
    <property type="evidence" value="ECO:0007669"/>
    <property type="project" value="InterPro"/>
</dbReference>
<keyword evidence="2" id="KW-0815">Transposition</keyword>
<evidence type="ECO:0000256" key="1">
    <source>
        <dbReference type="ARBA" id="ARBA00009402"/>
    </source>
</evidence>
<reference evidence="7" key="1">
    <citation type="journal article" date="2015" name="Appl. Environ. Microbiol.">
        <title>Molecular mechanism of nicotine degradation by a newly isolated strain, Ochrobactrum sp. strain SJY1.</title>
        <authorList>
            <person name="Yu H."/>
            <person name="Tang H."/>
            <person name="Zhu X."/>
            <person name="Li Y."/>
            <person name="Xu P."/>
        </authorList>
    </citation>
    <scope>NUCLEOTIDE SEQUENCE</scope>
    <source>
        <strain evidence="7">SJY1</strain>
    </source>
</reference>
<comment type="similarity">
    <text evidence="1">Belongs to the transposase 7 family.</text>
</comment>
<evidence type="ECO:0000256" key="2">
    <source>
        <dbReference type="ARBA" id="ARBA00022578"/>
    </source>
</evidence>
<name>A0A075X9E0_9HYPH</name>
<dbReference type="AlphaFoldDB" id="A0A075X9E0"/>
<dbReference type="GO" id="GO:0003677">
    <property type="term" value="F:DNA binding"/>
    <property type="evidence" value="ECO:0007669"/>
    <property type="project" value="UniProtKB-KW"/>
</dbReference>
<feature type="domain" description="DUF4158" evidence="6">
    <location>
        <begin position="6"/>
        <end position="169"/>
    </location>
</feature>
<feature type="domain" description="Tn3 transposase DDE" evidence="5">
    <location>
        <begin position="579"/>
        <end position="965"/>
    </location>
</feature>
<evidence type="ECO:0000259" key="6">
    <source>
        <dbReference type="Pfam" id="PF13700"/>
    </source>
</evidence>
<sequence length="988" mass="110231">MRKHELLNEAEREQLLGFPTSRDDLARLYTFEPHDLDLIRLRRENRNRLGVAVQLALFRHPGMTLAQILQRSAGLSEELVSFIAEQLDLPETAFAAYAVRDQTMTDHARELASALGLRGASRTDIPFMIEAAAKAAWGTDKGVVIAAGIIDALRQAKILLPATSTIERAGIAGRARARKQAAHALLSGLRPAQLDALDALLAADSTGAMPLTWLKTIPVAAKPDHVRGILDRLGVVRRIGIPPKLSAAIHPARYRQFVREGRVSPAYMIERYTTSRRRATLVAFLIDLEERLTDAAIEMADKLIGGAFSRAQNKQARRYGATAKDVARLMRLFRGTIDALAGAIDNHSDPVEAIDETVGWINLLKARHEIAELAETADVDPLTVAVDRYATLRKFAPALIEVLEFKANRGSTRTIAGVQKLRELNRSGRRDVPPDAPMPFKEEWRKLVIEPDGKINRRLYETAMLAHLRNKLRSGDVWVERSSAYRRFDSYLLPEPAAAPIVAELGLPTAADTWLEKRGRELDWRLKKFAQRLKRNQLEGVRFAEDRLQVSPVKTAVPDEAEALADRLDAMMPRIRITELLHEVARETGFMAAFTNLRTGENCPNESALLAAILADATNLGLSRMAAASHGVTRDQLIWTQDAYIREDTYREALATIINAQHRLPIAWVWGDGTTSSSDGQFFRGGKRGTAGGDINARYGVDPGFSFYTHVSNQHGPFHIKVLSAATHEAPYVLDGLLHHGTNLSIAEHYTDTGGATDHVFALCAMLGFRFCPRLRDFPDRRLIPIEHPAGYPEIAPLLGKRIRTDVIREHWDDVMRLVASLKTGHVAPSVMLRKLSAYERQNKLDIALQEIGKIERTLFMLDWLESPGLRRRCHAGLNKGEQRHALAQAIYTFRQGRIIDRSHEAQQYRASGLNLVIAAIVYWNSTYMRDAIEHLRSQGEAVSDNLLAHTSPVGWEHIAFSGDFLWDRAAKTTGRKPLNLSTKQRVA</sequence>
<dbReference type="InterPro" id="IPR047653">
    <property type="entry name" value="Tn3-like_transpos"/>
</dbReference>
<keyword evidence="3" id="KW-0238">DNA-binding</keyword>
<evidence type="ECO:0000313" key="7">
    <source>
        <dbReference type="EMBL" id="AIH15758.1"/>
    </source>
</evidence>
<dbReference type="InterPro" id="IPR002513">
    <property type="entry name" value="Tn3_Tnp_DDE_dom"/>
</dbReference>
<evidence type="ECO:0000256" key="4">
    <source>
        <dbReference type="ARBA" id="ARBA00023172"/>
    </source>
</evidence>
<keyword evidence="4" id="KW-0233">DNA recombination</keyword>
<evidence type="ECO:0000259" key="5">
    <source>
        <dbReference type="Pfam" id="PF01526"/>
    </source>
</evidence>
<dbReference type="EMBL" id="KM065745">
    <property type="protein sequence ID" value="AIH15758.1"/>
    <property type="molecule type" value="Genomic_DNA"/>
</dbReference>
<proteinExistence type="inferred from homology"/>
<accession>A0A075X9E0</accession>
<dbReference type="NCBIfam" id="NF033527">
    <property type="entry name" value="transpos_Tn3"/>
    <property type="match status" value="1"/>
</dbReference>
<organism evidence="7">
    <name type="scientific">Ochrobactrum sp. SJY1</name>
    <dbReference type="NCBI Taxonomy" id="1526653"/>
    <lineage>
        <taxon>Bacteria</taxon>
        <taxon>Pseudomonadati</taxon>
        <taxon>Pseudomonadota</taxon>
        <taxon>Alphaproteobacteria</taxon>
        <taxon>Hyphomicrobiales</taxon>
        <taxon>Brucellaceae</taxon>
        <taxon>Brucella/Ochrobactrum group</taxon>
        <taxon>Ochrobactrum</taxon>
    </lineage>
</organism>